<dbReference type="RefSeq" id="XP_070855187.1">
    <property type="nucleotide sequence ID" value="XM_070999086.1"/>
</dbReference>
<sequence>MFDRWNSFKDKILIYFKRHIHNEDCKRQLLDVERANVDAQDYLTLILLNAVLPPTSRILNQNGKRNQKPTIADAQLSMVLWLSSLNDYERRINNIVREKYLEGTTI</sequence>
<organism evidence="1 2">
    <name type="scientific">Drosophila suzukii</name>
    <name type="common">Spotted-wing drosophila fruit fly</name>
    <dbReference type="NCBI Taxonomy" id="28584"/>
    <lineage>
        <taxon>Eukaryota</taxon>
        <taxon>Metazoa</taxon>
        <taxon>Ecdysozoa</taxon>
        <taxon>Arthropoda</taxon>
        <taxon>Hexapoda</taxon>
        <taxon>Insecta</taxon>
        <taxon>Pterygota</taxon>
        <taxon>Neoptera</taxon>
        <taxon>Endopterygota</taxon>
        <taxon>Diptera</taxon>
        <taxon>Brachycera</taxon>
        <taxon>Muscomorpha</taxon>
        <taxon>Ephydroidea</taxon>
        <taxon>Drosophilidae</taxon>
        <taxon>Drosophila</taxon>
        <taxon>Sophophora</taxon>
    </lineage>
</organism>
<accession>A0ABM4TYX4</accession>
<proteinExistence type="predicted"/>
<gene>
    <name evidence="2" type="primary">LOC139354865</name>
</gene>
<keyword evidence="1" id="KW-1185">Reference proteome</keyword>
<name>A0ABM4TYX4_DROSZ</name>
<reference evidence="2" key="1">
    <citation type="submission" date="2025-08" db="UniProtKB">
        <authorList>
            <consortium name="RefSeq"/>
        </authorList>
    </citation>
    <scope>IDENTIFICATION</scope>
</reference>
<dbReference type="GeneID" id="139354865"/>
<dbReference type="Proteomes" id="UP001652628">
    <property type="component" value="Unplaced"/>
</dbReference>
<evidence type="ECO:0000313" key="1">
    <source>
        <dbReference type="Proteomes" id="UP001652628"/>
    </source>
</evidence>
<evidence type="ECO:0000313" key="2">
    <source>
        <dbReference type="RefSeq" id="XP_070855187.1"/>
    </source>
</evidence>
<protein>
    <submittedName>
        <fullName evidence="2">Uncharacterized protein</fullName>
    </submittedName>
</protein>